<evidence type="ECO:0000313" key="1">
    <source>
        <dbReference type="EMBL" id="CAG8829971.1"/>
    </source>
</evidence>
<reference evidence="1" key="1">
    <citation type="submission" date="2021-06" db="EMBL/GenBank/DDBJ databases">
        <authorList>
            <person name="Kallberg Y."/>
            <person name="Tangrot J."/>
            <person name="Rosling A."/>
        </authorList>
    </citation>
    <scope>NUCLEOTIDE SEQUENCE</scope>
    <source>
        <strain evidence="1">MA461A</strain>
    </source>
</reference>
<feature type="non-terminal residue" evidence="1">
    <location>
        <position position="1"/>
    </location>
</feature>
<proteinExistence type="predicted"/>
<protein>
    <submittedName>
        <fullName evidence="1">7033_t:CDS:1</fullName>
    </submittedName>
</protein>
<keyword evidence="2" id="KW-1185">Reference proteome</keyword>
<sequence>RSSRCRREAEDREYLFALNRQIYLLIRQLSDNFQDLRNEIRQRNVQGTQGIQGKDLSAKVWDEVYISIVKRLFSRVIYLTQDEIKESLKDYLNEKFPKFVANLSANDFANRFYGVWCSQ</sequence>
<dbReference type="Proteomes" id="UP000789920">
    <property type="component" value="Unassembled WGS sequence"/>
</dbReference>
<dbReference type="EMBL" id="CAJVQC010098252">
    <property type="protein sequence ID" value="CAG8829971.1"/>
    <property type="molecule type" value="Genomic_DNA"/>
</dbReference>
<organism evidence="1 2">
    <name type="scientific">Racocetra persica</name>
    <dbReference type="NCBI Taxonomy" id="160502"/>
    <lineage>
        <taxon>Eukaryota</taxon>
        <taxon>Fungi</taxon>
        <taxon>Fungi incertae sedis</taxon>
        <taxon>Mucoromycota</taxon>
        <taxon>Glomeromycotina</taxon>
        <taxon>Glomeromycetes</taxon>
        <taxon>Diversisporales</taxon>
        <taxon>Gigasporaceae</taxon>
        <taxon>Racocetra</taxon>
    </lineage>
</organism>
<accession>A0ACA9S9Z6</accession>
<comment type="caution">
    <text evidence="1">The sequence shown here is derived from an EMBL/GenBank/DDBJ whole genome shotgun (WGS) entry which is preliminary data.</text>
</comment>
<gene>
    <name evidence="1" type="ORF">RPERSI_LOCUS27645</name>
</gene>
<feature type="non-terminal residue" evidence="1">
    <location>
        <position position="119"/>
    </location>
</feature>
<evidence type="ECO:0000313" key="2">
    <source>
        <dbReference type="Proteomes" id="UP000789920"/>
    </source>
</evidence>
<name>A0ACA9S9Z6_9GLOM</name>